<protein>
    <submittedName>
        <fullName evidence="2">Uncharacterized protein</fullName>
    </submittedName>
</protein>
<reference evidence="3" key="1">
    <citation type="journal article" date="2015" name="BMC Genomics">
        <title>Genomic and transcriptomic analysis of the endophytic fungus Pestalotiopsis fici reveals its lifestyle and high potential for synthesis of natural products.</title>
        <authorList>
            <person name="Wang X."/>
            <person name="Zhang X."/>
            <person name="Liu L."/>
            <person name="Xiang M."/>
            <person name="Wang W."/>
            <person name="Sun X."/>
            <person name="Che Y."/>
            <person name="Guo L."/>
            <person name="Liu G."/>
            <person name="Guo L."/>
            <person name="Wang C."/>
            <person name="Yin W.B."/>
            <person name="Stadler M."/>
            <person name="Zhang X."/>
            <person name="Liu X."/>
        </authorList>
    </citation>
    <scope>NUCLEOTIDE SEQUENCE [LARGE SCALE GENOMIC DNA]</scope>
    <source>
        <strain evidence="3">W106-1 / CGMCC3.15140</strain>
    </source>
</reference>
<feature type="compositionally biased region" description="Acidic residues" evidence="1">
    <location>
        <begin position="37"/>
        <end position="47"/>
    </location>
</feature>
<organism evidence="2 3">
    <name type="scientific">Pestalotiopsis fici (strain W106-1 / CGMCC3.15140)</name>
    <dbReference type="NCBI Taxonomy" id="1229662"/>
    <lineage>
        <taxon>Eukaryota</taxon>
        <taxon>Fungi</taxon>
        <taxon>Dikarya</taxon>
        <taxon>Ascomycota</taxon>
        <taxon>Pezizomycotina</taxon>
        <taxon>Sordariomycetes</taxon>
        <taxon>Xylariomycetidae</taxon>
        <taxon>Amphisphaeriales</taxon>
        <taxon>Sporocadaceae</taxon>
        <taxon>Pestalotiopsis</taxon>
    </lineage>
</organism>
<dbReference type="KEGG" id="pfy:PFICI_12675"/>
<dbReference type="OrthoDB" id="5245631at2759"/>
<dbReference type="RefSeq" id="XP_007839447.1">
    <property type="nucleotide sequence ID" value="XM_007841256.1"/>
</dbReference>
<feature type="compositionally biased region" description="Acidic residues" evidence="1">
    <location>
        <begin position="168"/>
        <end position="182"/>
    </location>
</feature>
<keyword evidence="3" id="KW-1185">Reference proteome</keyword>
<dbReference type="STRING" id="1229662.W3WSD4"/>
<dbReference type="InParanoid" id="W3WSD4"/>
<evidence type="ECO:0000313" key="2">
    <source>
        <dbReference type="EMBL" id="ETS75731.1"/>
    </source>
</evidence>
<dbReference type="EMBL" id="KI912118">
    <property type="protein sequence ID" value="ETS75731.1"/>
    <property type="molecule type" value="Genomic_DNA"/>
</dbReference>
<accession>W3WSD4</accession>
<feature type="region of interest" description="Disordered" evidence="1">
    <location>
        <begin position="1"/>
        <end position="283"/>
    </location>
</feature>
<dbReference type="GO" id="GO:0006364">
    <property type="term" value="P:rRNA processing"/>
    <property type="evidence" value="ECO:0007669"/>
    <property type="project" value="InterPro"/>
</dbReference>
<feature type="compositionally biased region" description="Polar residues" evidence="1">
    <location>
        <begin position="68"/>
        <end position="78"/>
    </location>
</feature>
<dbReference type="GO" id="GO:0030515">
    <property type="term" value="F:snoRNA binding"/>
    <property type="evidence" value="ECO:0007669"/>
    <property type="project" value="InterPro"/>
</dbReference>
<feature type="compositionally biased region" description="Low complexity" evidence="1">
    <location>
        <begin position="14"/>
        <end position="28"/>
    </location>
</feature>
<dbReference type="eggNOG" id="ENOG502S51X">
    <property type="taxonomic scope" value="Eukaryota"/>
</dbReference>
<feature type="compositionally biased region" description="Acidic residues" evidence="1">
    <location>
        <begin position="271"/>
        <end position="280"/>
    </location>
</feature>
<gene>
    <name evidence="2" type="ORF">PFICI_12675</name>
</gene>
<feature type="compositionally biased region" description="Low complexity" evidence="1">
    <location>
        <begin position="124"/>
        <end position="140"/>
    </location>
</feature>
<dbReference type="OMA" id="REHWLKG"/>
<proteinExistence type="predicted"/>
<dbReference type="Proteomes" id="UP000030651">
    <property type="component" value="Unassembled WGS sequence"/>
</dbReference>
<sequence length="364" mass="40273">MAPLTRRRKAALDSPQQPSSAPPSSAASKSKRKSISEEAEVSADEQNTDTVTPKRQKLAVRTTKDQTKTPTNQEPHSTVKSKRSRDALVADSDDSDDAEPLNTPYQLSKQLEEDANQQLNQELKAAQSQQSKAAAAPAKSNRIVFGDDDDVEQYVAAAAQKAEKAKDAEEEAEEEDSDDEAPEAVTASAAAQESKKLAQAQTDAAEQQAAKQKRKRQDRDNALKQQAQKRKRASKPSRDTADGDDEDKVTTGRKRAEKFNLPNELPAEFLTDSEDEEEDERDLRVVRKPTKIKFDDAMNALSKEGRAPKDEIVGSTAYRVMMDEADQTLAPRANQNSKSVKEMLLHRRRVGVAPTKAKGFFKRR</sequence>
<dbReference type="GeneID" id="19277688"/>
<evidence type="ECO:0000256" key="1">
    <source>
        <dbReference type="SAM" id="MobiDB-lite"/>
    </source>
</evidence>
<dbReference type="InterPro" id="IPR013268">
    <property type="entry name" value="UTP16"/>
</dbReference>
<feature type="compositionally biased region" description="Low complexity" evidence="1">
    <location>
        <begin position="183"/>
        <end position="210"/>
    </location>
</feature>
<dbReference type="HOGENOM" id="CLU_044746_0_0_1"/>
<evidence type="ECO:0000313" key="3">
    <source>
        <dbReference type="Proteomes" id="UP000030651"/>
    </source>
</evidence>
<dbReference type="AlphaFoldDB" id="W3WSD4"/>
<name>W3WSD4_PESFW</name>
<dbReference type="Pfam" id="PF08297">
    <property type="entry name" value="U3_snoRNA_assoc"/>
    <property type="match status" value="1"/>
</dbReference>